<accession>A0A669BTM6</accession>
<reference evidence="2" key="3">
    <citation type="submission" date="2025-09" db="UniProtKB">
        <authorList>
            <consortium name="Ensembl"/>
        </authorList>
    </citation>
    <scope>IDENTIFICATION</scope>
</reference>
<sequence length="510" mass="57938">MAAVLLTVEAQPPPNSVRSLLTYPFARRTMAEKLQVKELGPDKPEIQLTQATKEKSKAYNRTFCRSWFQRKSWLTGCGTANALFCFPCILFKSDKCDLTWTQSGQTDLKHLSERIKKHESSRVHMDNSVKLAVLGKTSIAAQLDDGHRIALRRHNEEVDKNRHILSKIIDCIKFCGAFELAMRGHDESDSSDNPGIFRGLVDLMASIDHDLRQHLENATVFKGTSKTVQNEILDCMLAVLRERIVEEVKAAKFLAIQADETTDISTHCQLVMVLRYIDQRNRIHERFFEFIKLPNACADAIASALSERLRFILPQGQERKLIAQAYDGAAVMRGTTGGVQRKIQDIYANAHYVHCYAHQLNLVMQQATSHIPQISHFFSDIAGFASFFTKSSKRTAVLDEVVAHRLPSASATRWNFNSRAVNTVYEHKDDLVRCFQTIRNSEGFDAPTKRDAGGFVRMLEDEAFCFFLALFHKIMPHVDMLYNHLQKRNIDSVTIAGITQTFISRMQAIR</sequence>
<dbReference type="Pfam" id="PF14291">
    <property type="entry name" value="DUF4371"/>
    <property type="match status" value="1"/>
</dbReference>
<dbReference type="Proteomes" id="UP000005207">
    <property type="component" value="Linkage group LG9"/>
</dbReference>
<feature type="domain" description="DUF4371" evidence="1">
    <location>
        <begin position="150"/>
        <end position="336"/>
    </location>
</feature>
<reference evidence="2" key="2">
    <citation type="submission" date="2025-08" db="UniProtKB">
        <authorList>
            <consortium name="Ensembl"/>
        </authorList>
    </citation>
    <scope>IDENTIFICATION</scope>
</reference>
<dbReference type="SUPFAM" id="SSF53098">
    <property type="entry name" value="Ribonuclease H-like"/>
    <property type="match status" value="1"/>
</dbReference>
<dbReference type="OMA" id="NEWICAC"/>
<dbReference type="Ensembl" id="ENSONIT00000078079.1">
    <property type="protein sequence ID" value="ENSONIP00000037930.1"/>
    <property type="gene ID" value="ENSONIG00000030857.1"/>
</dbReference>
<dbReference type="InterPro" id="IPR012337">
    <property type="entry name" value="RNaseH-like_sf"/>
</dbReference>
<dbReference type="PANTHER" id="PTHR45749">
    <property type="match status" value="1"/>
</dbReference>
<protein>
    <recommendedName>
        <fullName evidence="1">DUF4371 domain-containing protein</fullName>
    </recommendedName>
</protein>
<dbReference type="PANTHER" id="PTHR45749:SF28">
    <property type="entry name" value="ZINC FINGER MYM-TYPE PROTEIN 1-LIKE-RELATED"/>
    <property type="match status" value="1"/>
</dbReference>
<evidence type="ECO:0000313" key="2">
    <source>
        <dbReference type="Ensembl" id="ENSONIP00000037930.1"/>
    </source>
</evidence>
<dbReference type="InParanoid" id="A0A669BTM6"/>
<dbReference type="InterPro" id="IPR025398">
    <property type="entry name" value="DUF4371"/>
</dbReference>
<dbReference type="GeneTree" id="ENSGT00940000157337"/>
<keyword evidence="3" id="KW-1185">Reference proteome</keyword>
<evidence type="ECO:0000313" key="3">
    <source>
        <dbReference type="Proteomes" id="UP000005207"/>
    </source>
</evidence>
<dbReference type="AlphaFoldDB" id="A0A669BTM6"/>
<evidence type="ECO:0000259" key="1">
    <source>
        <dbReference type="Pfam" id="PF14291"/>
    </source>
</evidence>
<name>A0A669BTM6_ORENI</name>
<reference evidence="3" key="1">
    <citation type="submission" date="2012-01" db="EMBL/GenBank/DDBJ databases">
        <title>The Genome Sequence of Oreochromis niloticus (Nile Tilapia).</title>
        <authorList>
            <consortium name="Broad Institute Genome Assembly Team"/>
            <consortium name="Broad Institute Sequencing Platform"/>
            <person name="Di Palma F."/>
            <person name="Johnson J."/>
            <person name="Lander E.S."/>
            <person name="Lindblad-Toh K."/>
        </authorList>
    </citation>
    <scope>NUCLEOTIDE SEQUENCE [LARGE SCALE GENOMIC DNA]</scope>
</reference>
<proteinExistence type="predicted"/>
<organism evidence="2 3">
    <name type="scientific">Oreochromis niloticus</name>
    <name type="common">Nile tilapia</name>
    <name type="synonym">Tilapia nilotica</name>
    <dbReference type="NCBI Taxonomy" id="8128"/>
    <lineage>
        <taxon>Eukaryota</taxon>
        <taxon>Metazoa</taxon>
        <taxon>Chordata</taxon>
        <taxon>Craniata</taxon>
        <taxon>Vertebrata</taxon>
        <taxon>Euteleostomi</taxon>
        <taxon>Actinopterygii</taxon>
        <taxon>Neopterygii</taxon>
        <taxon>Teleostei</taxon>
        <taxon>Neoteleostei</taxon>
        <taxon>Acanthomorphata</taxon>
        <taxon>Ovalentaria</taxon>
        <taxon>Cichlomorphae</taxon>
        <taxon>Cichliformes</taxon>
        <taxon>Cichlidae</taxon>
        <taxon>African cichlids</taxon>
        <taxon>Pseudocrenilabrinae</taxon>
        <taxon>Oreochromini</taxon>
        <taxon>Oreochromis</taxon>
    </lineage>
</organism>